<dbReference type="Pfam" id="PF21787">
    <property type="entry name" value="TNP-like_RNaseH_N"/>
    <property type="match status" value="1"/>
</dbReference>
<dbReference type="InterPro" id="IPR021896">
    <property type="entry name" value="THAP9-like_HTH"/>
</dbReference>
<proteinExistence type="predicted"/>
<dbReference type="Proteomes" id="UP001221898">
    <property type="component" value="Unassembled WGS sequence"/>
</dbReference>
<dbReference type="Pfam" id="PF12017">
    <property type="entry name" value="Tnp_P_element"/>
    <property type="match status" value="1"/>
</dbReference>
<dbReference type="AlphaFoldDB" id="A0AAD7WLC2"/>
<feature type="compositionally biased region" description="Pro residues" evidence="1">
    <location>
        <begin position="141"/>
        <end position="151"/>
    </location>
</feature>
<comment type="caution">
    <text evidence="4">The sequence shown here is derived from an EMBL/GenBank/DDBJ whole genome shotgun (WGS) entry which is preliminary data.</text>
</comment>
<dbReference type="InterPro" id="IPR048365">
    <property type="entry name" value="TNP-like_RNaseH_N"/>
</dbReference>
<protein>
    <submittedName>
        <fullName evidence="4">Uncharacterized protein</fullName>
    </submittedName>
</protein>
<evidence type="ECO:0000256" key="1">
    <source>
        <dbReference type="SAM" id="MobiDB-lite"/>
    </source>
</evidence>
<reference evidence="4" key="1">
    <citation type="journal article" date="2023" name="Science">
        <title>Genome structures resolve the early diversification of teleost fishes.</title>
        <authorList>
            <person name="Parey E."/>
            <person name="Louis A."/>
            <person name="Montfort J."/>
            <person name="Bouchez O."/>
            <person name="Roques C."/>
            <person name="Iampietro C."/>
            <person name="Lluch J."/>
            <person name="Castinel A."/>
            <person name="Donnadieu C."/>
            <person name="Desvignes T."/>
            <person name="Floi Bucao C."/>
            <person name="Jouanno E."/>
            <person name="Wen M."/>
            <person name="Mejri S."/>
            <person name="Dirks R."/>
            <person name="Jansen H."/>
            <person name="Henkel C."/>
            <person name="Chen W.J."/>
            <person name="Zahm M."/>
            <person name="Cabau C."/>
            <person name="Klopp C."/>
            <person name="Thompson A.W."/>
            <person name="Robinson-Rechavi M."/>
            <person name="Braasch I."/>
            <person name="Lecointre G."/>
            <person name="Bobe J."/>
            <person name="Postlethwait J.H."/>
            <person name="Berthelot C."/>
            <person name="Roest Crollius H."/>
            <person name="Guiguen Y."/>
        </authorList>
    </citation>
    <scope>NUCLEOTIDE SEQUENCE</scope>
    <source>
        <strain evidence="4">NC1722</strain>
    </source>
</reference>
<evidence type="ECO:0000259" key="3">
    <source>
        <dbReference type="Pfam" id="PF21787"/>
    </source>
</evidence>
<evidence type="ECO:0000313" key="5">
    <source>
        <dbReference type="Proteomes" id="UP001221898"/>
    </source>
</evidence>
<organism evidence="4 5">
    <name type="scientific">Aldrovandia affinis</name>
    <dbReference type="NCBI Taxonomy" id="143900"/>
    <lineage>
        <taxon>Eukaryota</taxon>
        <taxon>Metazoa</taxon>
        <taxon>Chordata</taxon>
        <taxon>Craniata</taxon>
        <taxon>Vertebrata</taxon>
        <taxon>Euteleostomi</taxon>
        <taxon>Actinopterygii</taxon>
        <taxon>Neopterygii</taxon>
        <taxon>Teleostei</taxon>
        <taxon>Notacanthiformes</taxon>
        <taxon>Halosauridae</taxon>
        <taxon>Aldrovandia</taxon>
    </lineage>
</organism>
<accession>A0AAD7WLC2</accession>
<evidence type="ECO:0000259" key="2">
    <source>
        <dbReference type="Pfam" id="PF12017"/>
    </source>
</evidence>
<dbReference type="EMBL" id="JAINUG010000072">
    <property type="protein sequence ID" value="KAJ8401246.1"/>
    <property type="molecule type" value="Genomic_DNA"/>
</dbReference>
<feature type="domain" description="Transposable element P transposase-like RNase H" evidence="3">
    <location>
        <begin position="158"/>
        <end position="206"/>
    </location>
</feature>
<feature type="region of interest" description="Disordered" evidence="1">
    <location>
        <begin position="121"/>
        <end position="154"/>
    </location>
</feature>
<gene>
    <name evidence="4" type="ORF">AAFF_G00388280</name>
</gene>
<name>A0AAD7WLC2_9TELE</name>
<evidence type="ECO:0000313" key="4">
    <source>
        <dbReference type="EMBL" id="KAJ8401246.1"/>
    </source>
</evidence>
<sequence>MSQQRERRIGLRWVKMRDLVSSLRRKRYLPCSIVLDAVESALSSMDLKALRNEMKVQGRLAVCHRHYSFQARHFCLTLLFYAPDAYRFAARHLRLPGPRRLGYSLRDDKFQLRVNGGSVGVDTGWDSLDEDDLDPEEAPQAEPPRTLPPAGVPAEHQNTKLPVGYALCGGLSSDDLKNLILQCVSKLHSFNIDICEVLFDKLSTNLIKGKMPKEELYDVLLDFFISHKSKNLH</sequence>
<keyword evidence="5" id="KW-1185">Reference proteome</keyword>
<feature type="domain" description="THAP9-like helix-turn-helix" evidence="2">
    <location>
        <begin position="37"/>
        <end position="101"/>
    </location>
</feature>
<feature type="compositionally biased region" description="Acidic residues" evidence="1">
    <location>
        <begin position="127"/>
        <end position="139"/>
    </location>
</feature>